<dbReference type="Pfam" id="PF00473">
    <property type="entry name" value="CRF"/>
    <property type="match status" value="1"/>
</dbReference>
<keyword evidence="2" id="KW-0964">Secreted</keyword>
<evidence type="ECO:0000256" key="1">
    <source>
        <dbReference type="ARBA" id="ARBA00004613"/>
    </source>
</evidence>
<accession>A0A9R1T724</accession>
<name>A0A0C9PPC4_9HYME</name>
<dbReference type="SMART" id="SM00039">
    <property type="entry name" value="CRF"/>
    <property type="match status" value="1"/>
</dbReference>
<dbReference type="KEGG" id="fas:105267007"/>
<evidence type="ECO:0000259" key="5">
    <source>
        <dbReference type="SMART" id="SM00039"/>
    </source>
</evidence>
<dbReference type="AlphaFoldDB" id="A0A0C9PPC4"/>
<dbReference type="GO" id="GO:0005179">
    <property type="term" value="F:hormone activity"/>
    <property type="evidence" value="ECO:0007669"/>
    <property type="project" value="UniProtKB-KW"/>
</dbReference>
<keyword evidence="4" id="KW-0732">Signal</keyword>
<feature type="domain" description="Corticotropin-releasing factor" evidence="5">
    <location>
        <begin position="75"/>
        <end position="118"/>
    </location>
</feature>
<evidence type="ECO:0000313" key="8">
    <source>
        <dbReference type="Proteomes" id="UP000694866"/>
    </source>
</evidence>
<evidence type="ECO:0000313" key="7">
    <source>
        <dbReference type="EMBL" id="JAG72831.1"/>
    </source>
</evidence>
<evidence type="ECO:0000256" key="2">
    <source>
        <dbReference type="ARBA" id="ARBA00022525"/>
    </source>
</evidence>
<dbReference type="OrthoDB" id="6418774at2759"/>
<keyword evidence="3" id="KW-0372">Hormone</keyword>
<dbReference type="GeneID" id="105267007"/>
<sequence>MKKRILTGLFIAAMIMNLTKSTSYRKRATYEILAEMLYIAKTWDSKEYHSDYAANKQTRYPNIDNTDSSNVRRKKISSLSITNPMDVLRQRFILELARRRQMQQQEQAKANREILNDIGKRSAEFDIISPSILMNSEEVECQYTHKVFSDNPDYSYIKSLAGYDAENSRN</sequence>
<feature type="signal peptide" evidence="4">
    <location>
        <begin position="1"/>
        <end position="21"/>
    </location>
</feature>
<evidence type="ECO:0000313" key="6">
    <source>
        <dbReference type="EMBL" id="JAG72830.1"/>
    </source>
</evidence>
<protein>
    <submittedName>
        <fullName evidence="6">DIUH_0 protein</fullName>
    </submittedName>
    <submittedName>
        <fullName evidence="7">DIUH_1 protein</fullName>
    </submittedName>
    <submittedName>
        <fullName evidence="9">Uncharacterized protein Dh44</fullName>
    </submittedName>
</protein>
<evidence type="ECO:0000313" key="9">
    <source>
        <dbReference type="RefSeq" id="XP_011303876.1"/>
    </source>
</evidence>
<proteinExistence type="predicted"/>
<keyword evidence="8" id="KW-1185">Reference proteome</keyword>
<dbReference type="EMBL" id="GBYB01003063">
    <property type="protein sequence ID" value="JAG72830.1"/>
    <property type="molecule type" value="Transcribed_RNA"/>
</dbReference>
<reference evidence="6" key="1">
    <citation type="submission" date="2015-01" db="EMBL/GenBank/DDBJ databases">
        <title>Transcriptome Assembly of Fopius arisanus.</title>
        <authorList>
            <person name="Geib S."/>
        </authorList>
    </citation>
    <scope>NUCLEOTIDE SEQUENCE</scope>
</reference>
<organism evidence="6">
    <name type="scientific">Fopius arisanus</name>
    <dbReference type="NCBI Taxonomy" id="64838"/>
    <lineage>
        <taxon>Eukaryota</taxon>
        <taxon>Metazoa</taxon>
        <taxon>Ecdysozoa</taxon>
        <taxon>Arthropoda</taxon>
        <taxon>Hexapoda</taxon>
        <taxon>Insecta</taxon>
        <taxon>Pterygota</taxon>
        <taxon>Neoptera</taxon>
        <taxon>Endopterygota</taxon>
        <taxon>Hymenoptera</taxon>
        <taxon>Apocrita</taxon>
        <taxon>Ichneumonoidea</taxon>
        <taxon>Braconidae</taxon>
        <taxon>Opiinae</taxon>
        <taxon>Fopius</taxon>
    </lineage>
</organism>
<dbReference type="GO" id="GO:0005576">
    <property type="term" value="C:extracellular region"/>
    <property type="evidence" value="ECO:0007669"/>
    <property type="project" value="UniProtKB-SubCell"/>
</dbReference>
<feature type="chain" id="PRO_5007394282" evidence="4">
    <location>
        <begin position="22"/>
        <end position="170"/>
    </location>
</feature>
<reference evidence="9" key="2">
    <citation type="submission" date="2025-04" db="UniProtKB">
        <authorList>
            <consortium name="RefSeq"/>
        </authorList>
    </citation>
    <scope>IDENTIFICATION</scope>
    <source>
        <strain evidence="9">USDA-PBARC FA_bdor</strain>
        <tissue evidence="9">Whole organism</tissue>
    </source>
</reference>
<dbReference type="EMBL" id="GBYB01003064">
    <property type="protein sequence ID" value="JAG72831.1"/>
    <property type="molecule type" value="Transcribed_RNA"/>
</dbReference>
<dbReference type="Proteomes" id="UP000694866">
    <property type="component" value="Unplaced"/>
</dbReference>
<dbReference type="InterPro" id="IPR000187">
    <property type="entry name" value="CRF"/>
</dbReference>
<evidence type="ECO:0000256" key="3">
    <source>
        <dbReference type="ARBA" id="ARBA00022702"/>
    </source>
</evidence>
<gene>
    <name evidence="6" type="primary">DIUH_0</name>
    <name evidence="9" type="synonym">Dh44</name>
    <name evidence="7" type="synonym">DIUH_1</name>
    <name evidence="6" type="ORF">g.18842</name>
    <name evidence="7" type="ORF">g.18845</name>
</gene>
<dbReference type="CTD" id="41170"/>
<accession>A0A0C9PPC4</accession>
<comment type="subcellular location">
    <subcellularLocation>
        <location evidence="1">Secreted</location>
    </subcellularLocation>
</comment>
<dbReference type="RefSeq" id="XP_011303876.1">
    <property type="nucleotide sequence ID" value="XM_011305574.1"/>
</dbReference>
<evidence type="ECO:0000256" key="4">
    <source>
        <dbReference type="SAM" id="SignalP"/>
    </source>
</evidence>